<dbReference type="AlphaFoldDB" id="A0A553PA57"/>
<sequence>TYAINSAAKRECLSKKNYREYRTNDFHIGPDGKLHSTDSHDARLQLQEYCIDQYGKSVAPANPGPSSEQELQRHFRDDRNFHSNVSILHKEELKNFYNELRKQKPTLKEEVPWSMDIMYCASTILQIRKCCPNNTILNLRN</sequence>
<protein>
    <submittedName>
        <fullName evidence="1">Uncharacterized protein</fullName>
    </submittedName>
</protein>
<evidence type="ECO:0000313" key="2">
    <source>
        <dbReference type="Proteomes" id="UP000318571"/>
    </source>
</evidence>
<keyword evidence="2" id="KW-1185">Reference proteome</keyword>
<accession>A0A553PA57</accession>
<proteinExistence type="predicted"/>
<feature type="non-terminal residue" evidence="1">
    <location>
        <position position="1"/>
    </location>
</feature>
<evidence type="ECO:0000313" key="1">
    <source>
        <dbReference type="EMBL" id="TRY74567.1"/>
    </source>
</evidence>
<dbReference type="EMBL" id="VCGU01000005">
    <property type="protein sequence ID" value="TRY74567.1"/>
    <property type="molecule type" value="Genomic_DNA"/>
</dbReference>
<comment type="caution">
    <text evidence="1">The sequence shown here is derived from an EMBL/GenBank/DDBJ whole genome shotgun (WGS) entry which is preliminary data.</text>
</comment>
<reference evidence="1 2" key="1">
    <citation type="journal article" date="2018" name="Nat. Ecol. Evol.">
        <title>Genomic signatures of mitonuclear coevolution across populations of Tigriopus californicus.</title>
        <authorList>
            <person name="Barreto F.S."/>
            <person name="Watson E.T."/>
            <person name="Lima T.G."/>
            <person name="Willett C.S."/>
            <person name="Edmands S."/>
            <person name="Li W."/>
            <person name="Burton R.S."/>
        </authorList>
    </citation>
    <scope>NUCLEOTIDE SEQUENCE [LARGE SCALE GENOMIC DNA]</scope>
    <source>
        <strain evidence="1 2">San Diego</strain>
    </source>
</reference>
<name>A0A553PA57_TIGCA</name>
<gene>
    <name evidence="1" type="ORF">TCAL_15675</name>
</gene>
<dbReference type="Proteomes" id="UP000318571">
    <property type="component" value="Chromosome 2"/>
</dbReference>
<organism evidence="1 2">
    <name type="scientific">Tigriopus californicus</name>
    <name type="common">Marine copepod</name>
    <dbReference type="NCBI Taxonomy" id="6832"/>
    <lineage>
        <taxon>Eukaryota</taxon>
        <taxon>Metazoa</taxon>
        <taxon>Ecdysozoa</taxon>
        <taxon>Arthropoda</taxon>
        <taxon>Crustacea</taxon>
        <taxon>Multicrustacea</taxon>
        <taxon>Hexanauplia</taxon>
        <taxon>Copepoda</taxon>
        <taxon>Harpacticoida</taxon>
        <taxon>Harpacticidae</taxon>
        <taxon>Tigriopus</taxon>
    </lineage>
</organism>